<keyword evidence="2" id="KW-1185">Reference proteome</keyword>
<dbReference type="NCBIfam" id="TIGR02436">
    <property type="entry name" value="four helix bundle protein"/>
    <property type="match status" value="1"/>
</dbReference>
<reference evidence="1 2" key="1">
    <citation type="submission" date="2018-10" db="EMBL/GenBank/DDBJ databases">
        <title>Ulvibacterium marinum gen. nov., sp. nov., a novel marine bacterium of the family Flavobacteriaceae, isolated from a culture of the green alga Ulva prolifera.</title>
        <authorList>
            <person name="Zhang Z."/>
        </authorList>
    </citation>
    <scope>NUCLEOTIDE SEQUENCE [LARGE SCALE GENOMIC DNA]</scope>
    <source>
        <strain evidence="1 2">CCMM003</strain>
    </source>
</reference>
<proteinExistence type="predicted"/>
<name>A0A3B0BZX5_9FLAO</name>
<dbReference type="Pfam" id="PF05635">
    <property type="entry name" value="23S_rRNA_IVP"/>
    <property type="match status" value="1"/>
</dbReference>
<dbReference type="OrthoDB" id="9811959at2"/>
<comment type="caution">
    <text evidence="1">The sequence shown here is derived from an EMBL/GenBank/DDBJ whole genome shotgun (WGS) entry which is preliminary data.</text>
</comment>
<dbReference type="PANTHER" id="PTHR38471">
    <property type="entry name" value="FOUR HELIX BUNDLE PROTEIN"/>
    <property type="match status" value="1"/>
</dbReference>
<dbReference type="Gene3D" id="1.20.1440.60">
    <property type="entry name" value="23S rRNA-intervening sequence"/>
    <property type="match status" value="1"/>
</dbReference>
<dbReference type="PANTHER" id="PTHR38471:SF2">
    <property type="entry name" value="FOUR HELIX BUNDLE PROTEIN"/>
    <property type="match status" value="1"/>
</dbReference>
<dbReference type="InterPro" id="IPR036583">
    <property type="entry name" value="23S_rRNA_IVS_sf"/>
</dbReference>
<sequence length="118" mass="13919">MEYVELEVWKEARVLVNWVYRISKDFPKNEVYGLTLQIRRCAISVPSNIAEGCGRRTSANTIQFLHIARGSSYELETQLYIALDQEYLKEKDFEAFLKQILKCKKLINGFIKYYKNNN</sequence>
<evidence type="ECO:0000313" key="2">
    <source>
        <dbReference type="Proteomes" id="UP000276603"/>
    </source>
</evidence>
<dbReference type="SUPFAM" id="SSF158446">
    <property type="entry name" value="IVS-encoded protein-like"/>
    <property type="match status" value="1"/>
</dbReference>
<dbReference type="AlphaFoldDB" id="A0A3B0BZX5"/>
<dbReference type="CDD" id="cd16377">
    <property type="entry name" value="23S_rRNA_IVP_like"/>
    <property type="match status" value="1"/>
</dbReference>
<protein>
    <submittedName>
        <fullName evidence="1">Four helix bundle protein</fullName>
    </submittedName>
</protein>
<evidence type="ECO:0000313" key="1">
    <source>
        <dbReference type="EMBL" id="RKN78590.1"/>
    </source>
</evidence>
<dbReference type="Proteomes" id="UP000276603">
    <property type="component" value="Unassembled WGS sequence"/>
</dbReference>
<organism evidence="1 2">
    <name type="scientific">Ulvibacterium marinum</name>
    <dbReference type="NCBI Taxonomy" id="2419782"/>
    <lineage>
        <taxon>Bacteria</taxon>
        <taxon>Pseudomonadati</taxon>
        <taxon>Bacteroidota</taxon>
        <taxon>Flavobacteriia</taxon>
        <taxon>Flavobacteriales</taxon>
        <taxon>Flavobacteriaceae</taxon>
        <taxon>Ulvibacterium</taxon>
    </lineage>
</organism>
<gene>
    <name evidence="1" type="ORF">D7Z94_20500</name>
</gene>
<accession>A0A3B0BZX5</accession>
<dbReference type="InterPro" id="IPR012657">
    <property type="entry name" value="23S_rRNA-intervening_sequence"/>
</dbReference>
<dbReference type="EMBL" id="RBCJ01000004">
    <property type="protein sequence ID" value="RKN78590.1"/>
    <property type="molecule type" value="Genomic_DNA"/>
</dbReference>
<dbReference type="RefSeq" id="WP_120713497.1">
    <property type="nucleotide sequence ID" value="NZ_RBCJ01000004.1"/>
</dbReference>